<dbReference type="Pfam" id="PF00582">
    <property type="entry name" value="Usp"/>
    <property type="match status" value="2"/>
</dbReference>
<dbReference type="InterPro" id="IPR006015">
    <property type="entry name" value="Universal_stress_UspA"/>
</dbReference>
<dbReference type="InterPro" id="IPR014729">
    <property type="entry name" value="Rossmann-like_a/b/a_fold"/>
</dbReference>
<gene>
    <name evidence="3" type="ORF">FB467_2789</name>
</gene>
<dbReference type="PRINTS" id="PR01438">
    <property type="entry name" value="UNVRSLSTRESS"/>
</dbReference>
<reference evidence="3 4" key="1">
    <citation type="submission" date="2019-06" db="EMBL/GenBank/DDBJ databases">
        <title>Sequencing the genomes of 1000 actinobacteria strains.</title>
        <authorList>
            <person name="Klenk H.-P."/>
        </authorList>
    </citation>
    <scope>NUCLEOTIDE SEQUENCE [LARGE SCALE GENOMIC DNA]</scope>
    <source>
        <strain evidence="3 4">DSM 12335</strain>
    </source>
</reference>
<dbReference type="SUPFAM" id="SSF52402">
    <property type="entry name" value="Adenine nucleotide alpha hydrolases-like"/>
    <property type="match status" value="2"/>
</dbReference>
<dbReference type="Gene3D" id="3.40.50.620">
    <property type="entry name" value="HUPs"/>
    <property type="match status" value="2"/>
</dbReference>
<accession>A0A542YU74</accession>
<protein>
    <submittedName>
        <fullName evidence="3">Nucleotide-binding universal stress UspA family protein</fullName>
    </submittedName>
</protein>
<name>A0A542YU74_9MICO</name>
<dbReference type="AlphaFoldDB" id="A0A542YU74"/>
<dbReference type="PANTHER" id="PTHR46268">
    <property type="entry name" value="STRESS RESPONSE PROTEIN NHAX"/>
    <property type="match status" value="1"/>
</dbReference>
<evidence type="ECO:0000313" key="4">
    <source>
        <dbReference type="Proteomes" id="UP000319516"/>
    </source>
</evidence>
<evidence type="ECO:0000313" key="3">
    <source>
        <dbReference type="EMBL" id="TQL51639.1"/>
    </source>
</evidence>
<organism evidence="3 4">
    <name type="scientific">Ornithinicoccus hortensis</name>
    <dbReference type="NCBI Taxonomy" id="82346"/>
    <lineage>
        <taxon>Bacteria</taxon>
        <taxon>Bacillati</taxon>
        <taxon>Actinomycetota</taxon>
        <taxon>Actinomycetes</taxon>
        <taxon>Micrococcales</taxon>
        <taxon>Intrasporangiaceae</taxon>
        <taxon>Ornithinicoccus</taxon>
    </lineage>
</organism>
<dbReference type="Proteomes" id="UP000319516">
    <property type="component" value="Unassembled WGS sequence"/>
</dbReference>
<feature type="domain" description="UspA" evidence="2">
    <location>
        <begin position="150"/>
        <end position="289"/>
    </location>
</feature>
<comment type="similarity">
    <text evidence="1">Belongs to the universal stress protein A family.</text>
</comment>
<comment type="caution">
    <text evidence="3">The sequence shown here is derived from an EMBL/GenBank/DDBJ whole genome shotgun (WGS) entry which is preliminary data.</text>
</comment>
<feature type="domain" description="UspA" evidence="2">
    <location>
        <begin position="5"/>
        <end position="140"/>
    </location>
</feature>
<sequence length="291" mass="30421">MMSARKVVVGYDGTPESVAALEWAAHEANRRGVDLHIGHADPYAAQTLPVYPLEVGKTVLEAAHELLAQATRRAAKVLPEDRITSEAVVTSPASYLIELSEEAELVVTGSRGRGTLAAGLLGSVAYAVAAHARCPVVIVRGETLAPAPGRPVVVGVDRSESSDRAVDQAAAIAADQGVALRLVTVAAQPAAAVWTSYGQLAQDLFREQHRMADRMVGELSERVAQEHPGLTIESRVIEGDPGVALANEGRGASLLVVGSRGRGGFRGMLLGSISHRVVHAASCPVMVVRSA</sequence>
<evidence type="ECO:0000256" key="1">
    <source>
        <dbReference type="ARBA" id="ARBA00008791"/>
    </source>
</evidence>
<keyword evidence="4" id="KW-1185">Reference proteome</keyword>
<dbReference type="PANTHER" id="PTHR46268:SF6">
    <property type="entry name" value="UNIVERSAL STRESS PROTEIN UP12"/>
    <property type="match status" value="1"/>
</dbReference>
<proteinExistence type="inferred from homology"/>
<dbReference type="InterPro" id="IPR006016">
    <property type="entry name" value="UspA"/>
</dbReference>
<dbReference type="EMBL" id="VFOP01000001">
    <property type="protein sequence ID" value="TQL51639.1"/>
    <property type="molecule type" value="Genomic_DNA"/>
</dbReference>
<evidence type="ECO:0000259" key="2">
    <source>
        <dbReference type="Pfam" id="PF00582"/>
    </source>
</evidence>